<reference evidence="4" key="1">
    <citation type="submission" date="2017-02" db="UniProtKB">
        <authorList>
            <consortium name="WormBaseParasite"/>
        </authorList>
    </citation>
    <scope>IDENTIFICATION</scope>
</reference>
<reference evidence="2 3" key="2">
    <citation type="submission" date="2018-11" db="EMBL/GenBank/DDBJ databases">
        <authorList>
            <consortium name="Pathogen Informatics"/>
        </authorList>
    </citation>
    <scope>NUCLEOTIDE SEQUENCE [LARGE SCALE GENOMIC DNA]</scope>
</reference>
<dbReference type="EMBL" id="UYRR01010541">
    <property type="protein sequence ID" value="VDK25482.1"/>
    <property type="molecule type" value="Genomic_DNA"/>
</dbReference>
<evidence type="ECO:0000313" key="4">
    <source>
        <dbReference type="WBParaSite" id="ASIM_0000561601-mRNA-1"/>
    </source>
</evidence>
<evidence type="ECO:0000313" key="2">
    <source>
        <dbReference type="EMBL" id="VDK25482.1"/>
    </source>
</evidence>
<feature type="region of interest" description="Disordered" evidence="1">
    <location>
        <begin position="1"/>
        <end position="212"/>
    </location>
</feature>
<evidence type="ECO:0000256" key="1">
    <source>
        <dbReference type="SAM" id="MobiDB-lite"/>
    </source>
</evidence>
<feature type="compositionally biased region" description="Basic residues" evidence="1">
    <location>
        <begin position="44"/>
        <end position="63"/>
    </location>
</feature>
<name>A0A0M3JDD0_ANISI</name>
<accession>A0A0M3JDD0</accession>
<proteinExistence type="predicted"/>
<feature type="compositionally biased region" description="Basic and acidic residues" evidence="1">
    <location>
        <begin position="197"/>
        <end position="212"/>
    </location>
</feature>
<sequence length="224" mass="25499">MGTVSENSLGSKEAETVIPQVAASEQTEPPALSKWKSFKECRRERHHERRKAKKEKKLKKRAAREKEQLLNAVLNEDESVVAERSEASDRGDEESGELLWYNADVPSNDERQKACNIDKSVDPHIKDRDMATDEASEAVPEAQHKRIRHESLNDAVDDGSFSTTERHIEQESEPGELEPAAKRPKHTQSETVATVSESRKVEKGTQADEERVAYKREIIKRRME</sequence>
<dbReference type="AlphaFoldDB" id="A0A0M3JDD0"/>
<organism evidence="4">
    <name type="scientific">Anisakis simplex</name>
    <name type="common">Herring worm</name>
    <dbReference type="NCBI Taxonomy" id="6269"/>
    <lineage>
        <taxon>Eukaryota</taxon>
        <taxon>Metazoa</taxon>
        <taxon>Ecdysozoa</taxon>
        <taxon>Nematoda</taxon>
        <taxon>Chromadorea</taxon>
        <taxon>Rhabditida</taxon>
        <taxon>Spirurina</taxon>
        <taxon>Ascaridomorpha</taxon>
        <taxon>Ascaridoidea</taxon>
        <taxon>Anisakidae</taxon>
        <taxon>Anisakis</taxon>
        <taxon>Anisakis simplex complex</taxon>
    </lineage>
</organism>
<evidence type="ECO:0000313" key="3">
    <source>
        <dbReference type="Proteomes" id="UP000267096"/>
    </source>
</evidence>
<dbReference type="WBParaSite" id="ASIM_0000561601-mRNA-1">
    <property type="protein sequence ID" value="ASIM_0000561601-mRNA-1"/>
    <property type="gene ID" value="ASIM_0000561601"/>
</dbReference>
<keyword evidence="3" id="KW-1185">Reference proteome</keyword>
<protein>
    <submittedName>
        <fullName evidence="4">Coiled-coil domain-containing protein</fullName>
    </submittedName>
</protein>
<dbReference type="Proteomes" id="UP000267096">
    <property type="component" value="Unassembled WGS sequence"/>
</dbReference>
<feature type="compositionally biased region" description="Basic and acidic residues" evidence="1">
    <location>
        <begin position="119"/>
        <end position="131"/>
    </location>
</feature>
<feature type="compositionally biased region" description="Basic and acidic residues" evidence="1">
    <location>
        <begin position="81"/>
        <end position="90"/>
    </location>
</feature>
<feature type="compositionally biased region" description="Polar residues" evidence="1">
    <location>
        <begin position="1"/>
        <end position="10"/>
    </location>
</feature>
<gene>
    <name evidence="2" type="ORF">ASIM_LOCUS5414</name>
</gene>